<keyword evidence="1" id="KW-0472">Membrane</keyword>
<protein>
    <submittedName>
        <fullName evidence="2">Uncharacterized protein</fullName>
    </submittedName>
</protein>
<sequence length="84" mass="10133">MSTLPDDYYTYRFEEANRYLSRLIKIKELEDAFLRIRYVFGGTMWFFGILYYFDKNNSSTLEADDINNVIDFLEKYSELLKEVA</sequence>
<dbReference type="EMBL" id="NBVN01000014">
    <property type="protein sequence ID" value="PUA31325.1"/>
    <property type="molecule type" value="Genomic_DNA"/>
</dbReference>
<reference evidence="2 3" key="1">
    <citation type="journal article" date="2018" name="Syst. Appl. Microbiol.">
        <title>A new symbiotic nanoarchaeote (Candidatus Nanoclepta minutus) and its host (Zestosphaera tikiterensis gen. nov., sp. nov.) from a New Zealand hot spring.</title>
        <authorList>
            <person name="St John E."/>
            <person name="Liu Y."/>
            <person name="Podar M."/>
            <person name="Stott M.B."/>
            <person name="Meneghin J."/>
            <person name="Chen Z."/>
            <person name="Lagutin K."/>
            <person name="Mitchell K."/>
            <person name="Reysenbach A.L."/>
        </authorList>
    </citation>
    <scope>NUCLEOTIDE SEQUENCE [LARGE SCALE GENOMIC DNA]</scope>
    <source>
        <strain evidence="2">NZ3</strain>
    </source>
</reference>
<feature type="transmembrane region" description="Helical" evidence="1">
    <location>
        <begin position="32"/>
        <end position="53"/>
    </location>
</feature>
<comment type="caution">
    <text evidence="2">The sequence shown here is derived from an EMBL/GenBank/DDBJ whole genome shotgun (WGS) entry which is preliminary data.</text>
</comment>
<evidence type="ECO:0000313" key="2">
    <source>
        <dbReference type="EMBL" id="PUA31325.1"/>
    </source>
</evidence>
<dbReference type="Proteomes" id="UP000244093">
    <property type="component" value="Unassembled WGS sequence"/>
</dbReference>
<evidence type="ECO:0000256" key="1">
    <source>
        <dbReference type="SAM" id="Phobius"/>
    </source>
</evidence>
<proteinExistence type="predicted"/>
<keyword evidence="1" id="KW-0812">Transmembrane</keyword>
<keyword evidence="1" id="KW-1133">Transmembrane helix</keyword>
<organism evidence="2 3">
    <name type="scientific">Zestosphaera tikiterensis</name>
    <dbReference type="NCBI Taxonomy" id="1973259"/>
    <lineage>
        <taxon>Archaea</taxon>
        <taxon>Thermoproteota</taxon>
        <taxon>Thermoprotei</taxon>
        <taxon>Desulfurococcales</taxon>
        <taxon>Desulfurococcaceae</taxon>
        <taxon>Zestosphaera</taxon>
    </lineage>
</organism>
<name>A0A2R7Y1A3_9CREN</name>
<accession>A0A2R7Y1A3</accession>
<dbReference type="AlphaFoldDB" id="A0A2R7Y1A3"/>
<gene>
    <name evidence="2" type="ORF">B7O98_09465</name>
</gene>
<evidence type="ECO:0000313" key="3">
    <source>
        <dbReference type="Proteomes" id="UP000244093"/>
    </source>
</evidence>